<evidence type="ECO:0000256" key="4">
    <source>
        <dbReference type="ARBA" id="ARBA00023163"/>
    </source>
</evidence>
<dbReference type="InterPro" id="IPR051089">
    <property type="entry name" value="prtT"/>
</dbReference>
<gene>
    <name evidence="8" type="ORF">B0A52_04830</name>
</gene>
<dbReference type="GO" id="GO:0006351">
    <property type="term" value="P:DNA-templated transcription"/>
    <property type="evidence" value="ECO:0007669"/>
    <property type="project" value="InterPro"/>
</dbReference>
<keyword evidence="3" id="KW-0238">DNA-binding</keyword>
<dbReference type="GO" id="GO:0000976">
    <property type="term" value="F:transcription cis-regulatory region binding"/>
    <property type="evidence" value="ECO:0007669"/>
    <property type="project" value="TreeGrafter"/>
</dbReference>
<protein>
    <recommendedName>
        <fullName evidence="7">Xylanolytic transcriptional activator regulatory domain-containing protein</fullName>
    </recommendedName>
</protein>
<dbReference type="Pfam" id="PF04082">
    <property type="entry name" value="Fungal_trans"/>
    <property type="match status" value="1"/>
</dbReference>
<evidence type="ECO:0000256" key="6">
    <source>
        <dbReference type="SAM" id="MobiDB-lite"/>
    </source>
</evidence>
<dbReference type="CDD" id="cd12148">
    <property type="entry name" value="fungal_TF_MHR"/>
    <property type="match status" value="1"/>
</dbReference>
<feature type="compositionally biased region" description="Polar residues" evidence="6">
    <location>
        <begin position="40"/>
        <end position="54"/>
    </location>
</feature>
<dbReference type="GO" id="GO:0008270">
    <property type="term" value="F:zinc ion binding"/>
    <property type="evidence" value="ECO:0007669"/>
    <property type="project" value="InterPro"/>
</dbReference>
<sequence>MKCHINIDQGATQCDRCIRKSLDCVFRKHRRGRRPAIKASSLSEQDSTPTNPNDGQLRRFSSEASKHQTFWDQSETFQPPDLLNKDAMKGDFSLEKVLSTNVGAKAARRPSADKADKSRDPLSLGIVNNHIATSLFDVFMRKLNNYICQLDPNLHTFTSVQEKSPFLLTACLAVAAKVLNPSVYPYLKEHAEKLKMECFRRGDKSPEIVQGILILTYWKESDDTRAWLSVGYAIRLCMDLGYYKFSPEEPEEESELAVRERRNAERTWLVLFVYDRSISLQTGKPRMIDRSNFLETAPHTWYKHPLALPSDVLLCSFVALRLLTSGLFELLEGQSDSAKNIDPLLAILQRQVQAWQDHWLGIAEAARCEQCNILLIQFYGLHLRLLLWSFLLKPSLPQGASLPPTKAPAIWASHTNALEMLRLVSHPDNSPLLFFAQDSIHVMIAYATVFVVKVSRYLFLYLLRTFTNLVIQLLLCVPREVQVELEGITVETIRTTAQSFNKQVAPDKSSCWLQARFLQKVLREFDEAAQLRLRNEQEADVARVKLNQYQSHDNPAVVQLPPPPPPPPPPSSMLIDSIVNSINSTDSNTTGMVGVGLQSRPYQPPHDMSISATPLPEDGQPEFIFSDDTHWETMFANAGFNIANGTFMPEVYSTFE</sequence>
<dbReference type="EMBL" id="NAJM01000018">
    <property type="protein sequence ID" value="RVX71256.1"/>
    <property type="molecule type" value="Genomic_DNA"/>
</dbReference>
<keyword evidence="2" id="KW-0805">Transcription regulation</keyword>
<dbReference type="GO" id="GO:0000981">
    <property type="term" value="F:DNA-binding transcription factor activity, RNA polymerase II-specific"/>
    <property type="evidence" value="ECO:0007669"/>
    <property type="project" value="TreeGrafter"/>
</dbReference>
<evidence type="ECO:0000256" key="2">
    <source>
        <dbReference type="ARBA" id="ARBA00023015"/>
    </source>
</evidence>
<dbReference type="GO" id="GO:0005634">
    <property type="term" value="C:nucleus"/>
    <property type="evidence" value="ECO:0007669"/>
    <property type="project" value="UniProtKB-SubCell"/>
</dbReference>
<dbReference type="PANTHER" id="PTHR31845:SF17">
    <property type="entry name" value="ZN(II)2CYS6 TRANSCRIPTION FACTOR (EUROFUNG)"/>
    <property type="match status" value="1"/>
</dbReference>
<evidence type="ECO:0000256" key="5">
    <source>
        <dbReference type="ARBA" id="ARBA00023242"/>
    </source>
</evidence>
<comment type="subcellular location">
    <subcellularLocation>
        <location evidence="1">Nucleus</location>
    </subcellularLocation>
</comment>
<comment type="caution">
    <text evidence="8">The sequence shown here is derived from an EMBL/GenBank/DDBJ whole genome shotgun (WGS) entry which is preliminary data.</text>
</comment>
<dbReference type="PANTHER" id="PTHR31845">
    <property type="entry name" value="FINGER DOMAIN PROTEIN, PUTATIVE-RELATED"/>
    <property type="match status" value="1"/>
</dbReference>
<accession>A0A438N654</accession>
<evidence type="ECO:0000256" key="1">
    <source>
        <dbReference type="ARBA" id="ARBA00004123"/>
    </source>
</evidence>
<dbReference type="OrthoDB" id="4109973at2759"/>
<proteinExistence type="predicted"/>
<dbReference type="VEuPathDB" id="FungiDB:PV10_04259"/>
<organism evidence="8 9">
    <name type="scientific">Exophiala mesophila</name>
    <name type="common">Black yeast-like fungus</name>
    <dbReference type="NCBI Taxonomy" id="212818"/>
    <lineage>
        <taxon>Eukaryota</taxon>
        <taxon>Fungi</taxon>
        <taxon>Dikarya</taxon>
        <taxon>Ascomycota</taxon>
        <taxon>Pezizomycotina</taxon>
        <taxon>Eurotiomycetes</taxon>
        <taxon>Chaetothyriomycetidae</taxon>
        <taxon>Chaetothyriales</taxon>
        <taxon>Herpotrichiellaceae</taxon>
        <taxon>Exophiala</taxon>
    </lineage>
</organism>
<dbReference type="Proteomes" id="UP000288859">
    <property type="component" value="Unassembled WGS sequence"/>
</dbReference>
<dbReference type="AlphaFoldDB" id="A0A438N654"/>
<feature type="domain" description="Xylanolytic transcriptional activator regulatory" evidence="7">
    <location>
        <begin position="226"/>
        <end position="305"/>
    </location>
</feature>
<feature type="region of interest" description="Disordered" evidence="6">
    <location>
        <begin position="35"/>
        <end position="62"/>
    </location>
</feature>
<dbReference type="SMART" id="SM00906">
    <property type="entry name" value="Fungal_trans"/>
    <property type="match status" value="1"/>
</dbReference>
<dbReference type="InterPro" id="IPR007219">
    <property type="entry name" value="XnlR_reg_dom"/>
</dbReference>
<evidence type="ECO:0000259" key="7">
    <source>
        <dbReference type="SMART" id="SM00906"/>
    </source>
</evidence>
<evidence type="ECO:0000313" key="8">
    <source>
        <dbReference type="EMBL" id="RVX71256.1"/>
    </source>
</evidence>
<evidence type="ECO:0000256" key="3">
    <source>
        <dbReference type="ARBA" id="ARBA00023125"/>
    </source>
</evidence>
<keyword evidence="4" id="KW-0804">Transcription</keyword>
<evidence type="ECO:0000313" key="9">
    <source>
        <dbReference type="Proteomes" id="UP000288859"/>
    </source>
</evidence>
<keyword evidence="5" id="KW-0539">Nucleus</keyword>
<name>A0A438N654_EXOME</name>
<reference evidence="8 9" key="1">
    <citation type="submission" date="2017-03" db="EMBL/GenBank/DDBJ databases">
        <title>Genomes of endolithic fungi from Antarctica.</title>
        <authorList>
            <person name="Coleine C."/>
            <person name="Masonjones S."/>
            <person name="Stajich J.E."/>
        </authorList>
    </citation>
    <scope>NUCLEOTIDE SEQUENCE [LARGE SCALE GENOMIC DNA]</scope>
    <source>
        <strain evidence="8 9">CCFEE 6314</strain>
    </source>
</reference>